<protein>
    <submittedName>
        <fullName evidence="1">Uncharacterized protein</fullName>
    </submittedName>
</protein>
<dbReference type="EMBL" id="SLUN01000042">
    <property type="protein sequence ID" value="TCL58324.1"/>
    <property type="molecule type" value="Genomic_DNA"/>
</dbReference>
<sequence>MSVGSTILSIENLSQSVAALLGNPAAFSAGYQATLIATYNNIIADVALLSLTAAQRAQIATVLTQARDTIAAATIGAITVQQINTVLELNQLAVLKLNTFAFLG</sequence>
<evidence type="ECO:0000313" key="1">
    <source>
        <dbReference type="EMBL" id="TCL58324.1"/>
    </source>
</evidence>
<keyword evidence="2" id="KW-1185">Reference proteome</keyword>
<dbReference type="RefSeq" id="WP_132016824.1">
    <property type="nucleotide sequence ID" value="NZ_SLUN01000042.1"/>
</dbReference>
<accession>A0A4R1QZA4</accession>
<proteinExistence type="predicted"/>
<dbReference type="AlphaFoldDB" id="A0A4R1QZA4"/>
<organism evidence="1 2">
    <name type="scientific">Hydrogenispora ethanolica</name>
    <dbReference type="NCBI Taxonomy" id="1082276"/>
    <lineage>
        <taxon>Bacteria</taxon>
        <taxon>Bacillati</taxon>
        <taxon>Bacillota</taxon>
        <taxon>Hydrogenispora</taxon>
    </lineage>
</organism>
<evidence type="ECO:0000313" key="2">
    <source>
        <dbReference type="Proteomes" id="UP000295008"/>
    </source>
</evidence>
<gene>
    <name evidence="1" type="ORF">EDC14_104217</name>
</gene>
<name>A0A4R1QZA4_HYDET</name>
<dbReference type="Proteomes" id="UP000295008">
    <property type="component" value="Unassembled WGS sequence"/>
</dbReference>
<comment type="caution">
    <text evidence="1">The sequence shown here is derived from an EMBL/GenBank/DDBJ whole genome shotgun (WGS) entry which is preliminary data.</text>
</comment>
<reference evidence="1 2" key="1">
    <citation type="submission" date="2019-03" db="EMBL/GenBank/DDBJ databases">
        <title>Genomic Encyclopedia of Type Strains, Phase IV (KMG-IV): sequencing the most valuable type-strain genomes for metagenomic binning, comparative biology and taxonomic classification.</title>
        <authorList>
            <person name="Goeker M."/>
        </authorList>
    </citation>
    <scope>NUCLEOTIDE SEQUENCE [LARGE SCALE GENOMIC DNA]</scope>
    <source>
        <strain evidence="1 2">LX-B</strain>
    </source>
</reference>